<dbReference type="RefSeq" id="WP_136738665.1">
    <property type="nucleotide sequence ID" value="NZ_SUMB01000002.1"/>
</dbReference>
<keyword evidence="1" id="KW-0472">Membrane</keyword>
<evidence type="ECO:0000313" key="3">
    <source>
        <dbReference type="Proteomes" id="UP000308697"/>
    </source>
</evidence>
<dbReference type="AlphaFoldDB" id="A0A4U0NRB6"/>
<evidence type="ECO:0000313" key="2">
    <source>
        <dbReference type="EMBL" id="TJZ57045.1"/>
    </source>
</evidence>
<protein>
    <submittedName>
        <fullName evidence="2">Uncharacterized protein</fullName>
    </submittedName>
</protein>
<dbReference type="OrthoDB" id="4227864at2"/>
<reference evidence="2 3" key="1">
    <citation type="submission" date="2019-04" db="EMBL/GenBank/DDBJ databases">
        <title>Streptomyces piniterrae sp. nov., a heliquinomycin-producing actinomycete isolated from rhizosphere soil of Pinus yunnanensis.</title>
        <authorList>
            <person name="Zhuang X."/>
            <person name="Zhao J."/>
        </authorList>
    </citation>
    <scope>NUCLEOTIDE SEQUENCE [LARGE SCALE GENOMIC DNA]</scope>
    <source>
        <strain evidence="3">jys28</strain>
    </source>
</reference>
<feature type="transmembrane region" description="Helical" evidence="1">
    <location>
        <begin position="57"/>
        <end position="76"/>
    </location>
</feature>
<name>A0A4U0NRB6_9ACTN</name>
<gene>
    <name evidence="2" type="ORF">FCH28_06125</name>
</gene>
<dbReference type="Proteomes" id="UP000308697">
    <property type="component" value="Unassembled WGS sequence"/>
</dbReference>
<organism evidence="2 3">
    <name type="scientific">Streptomyces piniterrae</name>
    <dbReference type="NCBI Taxonomy" id="2571125"/>
    <lineage>
        <taxon>Bacteria</taxon>
        <taxon>Bacillati</taxon>
        <taxon>Actinomycetota</taxon>
        <taxon>Actinomycetes</taxon>
        <taxon>Kitasatosporales</taxon>
        <taxon>Streptomycetaceae</taxon>
        <taxon>Streptomyces</taxon>
    </lineage>
</organism>
<proteinExistence type="predicted"/>
<keyword evidence="3" id="KW-1185">Reference proteome</keyword>
<keyword evidence="1" id="KW-0812">Transmembrane</keyword>
<evidence type="ECO:0000256" key="1">
    <source>
        <dbReference type="SAM" id="Phobius"/>
    </source>
</evidence>
<accession>A0A4U0NRB6</accession>
<sequence length="206" mass="21959">MLNTLLWTVLIPVVATGAGFLAQYPYGLIWVGVIITLGTAAAAAIVAGGIWNRSGAATIAAFAAMALSLFAGSNLYETYVKQVGERVDALVADTGKRVNLKGSELAVCRVVDTSGEVQDLSEQQNCHGQFTPRQHVILFKDPLGALDPWVEATDDRTLDGLGLGITGGLFAVTGAAMFYAGQRRRSDWDVAAKKRRKYGSPQVSRE</sequence>
<dbReference type="EMBL" id="SUMB01000002">
    <property type="protein sequence ID" value="TJZ57045.1"/>
    <property type="molecule type" value="Genomic_DNA"/>
</dbReference>
<feature type="transmembrane region" description="Helical" evidence="1">
    <location>
        <begin position="161"/>
        <end position="180"/>
    </location>
</feature>
<keyword evidence="1" id="KW-1133">Transmembrane helix</keyword>
<feature type="transmembrane region" description="Helical" evidence="1">
    <location>
        <begin position="27"/>
        <end position="50"/>
    </location>
</feature>
<comment type="caution">
    <text evidence="2">The sequence shown here is derived from an EMBL/GenBank/DDBJ whole genome shotgun (WGS) entry which is preliminary data.</text>
</comment>